<proteinExistence type="predicted"/>
<evidence type="ECO:0000313" key="1">
    <source>
        <dbReference type="EMBL" id="TWI97549.1"/>
    </source>
</evidence>
<dbReference type="InterPro" id="IPR031009">
    <property type="entry name" value="Tcm_partner"/>
</dbReference>
<gene>
    <name evidence="1" type="ORF">JN11_03369</name>
</gene>
<dbReference type="NCBIfam" id="TIGR04474">
    <property type="entry name" value="tcm_partner"/>
    <property type="match status" value="1"/>
</dbReference>
<dbReference type="RefSeq" id="WP_144914356.1">
    <property type="nucleotide sequence ID" value="NZ_VLLI01000010.1"/>
</dbReference>
<dbReference type="EMBL" id="VLLI01000010">
    <property type="protein sequence ID" value="TWI97549.1"/>
    <property type="molecule type" value="Genomic_DNA"/>
</dbReference>
<sequence>MNNNFGGDWTSQKIEIVISYTQAYLTVMKNQPFKLIYFDGFAGSGEIEKKEAIIQGAALRILAIDEPKPFNLYYFVELEKKYADNLETLIKSRYPQRKFIVKSEDCNVKIKDMADYLRKPANKFTRVLAFIDPKGMQVKWESLEILKDLGIDMWILVPLGMGVTRLLKKDGNIDDTWVARLQIFLGISESEIRSYFYASDTLNLFGELEGGKRLNNTILKAAKLYRERLNTIFKYVSQPFVMRNSKNSPMYHFYLATNNTTAIKIANDVIKPKFK</sequence>
<comment type="caution">
    <text evidence="1">The sequence shown here is derived from an EMBL/GenBank/DDBJ whole genome shotgun (WGS) entry which is preliminary data.</text>
</comment>
<reference evidence="1 2" key="1">
    <citation type="submission" date="2019-07" db="EMBL/GenBank/DDBJ databases">
        <title>Genomic Encyclopedia of Archaeal and Bacterial Type Strains, Phase II (KMG-II): from individual species to whole genera.</title>
        <authorList>
            <person name="Goeker M."/>
        </authorList>
    </citation>
    <scope>NUCLEOTIDE SEQUENCE [LARGE SCALE GENOMIC DNA]</scope>
    <source>
        <strain evidence="1 2">ATCC BAA-1854</strain>
    </source>
</reference>
<dbReference type="OrthoDB" id="7838592at2"/>
<evidence type="ECO:0000313" key="2">
    <source>
        <dbReference type="Proteomes" id="UP000317010"/>
    </source>
</evidence>
<keyword evidence="2" id="KW-1185">Reference proteome</keyword>
<name>A0A562TVA9_9SPHI</name>
<protein>
    <submittedName>
        <fullName evidence="1">Three-Cys-motif partner protein</fullName>
    </submittedName>
</protein>
<dbReference type="Proteomes" id="UP000317010">
    <property type="component" value="Unassembled WGS sequence"/>
</dbReference>
<dbReference type="AlphaFoldDB" id="A0A562TVA9"/>
<accession>A0A562TVA9</accession>
<organism evidence="1 2">
    <name type="scientific">Mucilaginibacter frigoritolerans</name>
    <dbReference type="NCBI Taxonomy" id="652788"/>
    <lineage>
        <taxon>Bacteria</taxon>
        <taxon>Pseudomonadati</taxon>
        <taxon>Bacteroidota</taxon>
        <taxon>Sphingobacteriia</taxon>
        <taxon>Sphingobacteriales</taxon>
        <taxon>Sphingobacteriaceae</taxon>
        <taxon>Mucilaginibacter</taxon>
    </lineage>
</organism>